<protein>
    <submittedName>
        <fullName evidence="3">ParB/RepB/Spo0J family partition protein</fullName>
    </submittedName>
</protein>
<comment type="caution">
    <text evidence="3">The sequence shown here is derived from an EMBL/GenBank/DDBJ whole genome shotgun (WGS) entry which is preliminary data.</text>
</comment>
<evidence type="ECO:0000256" key="1">
    <source>
        <dbReference type="SAM" id="MobiDB-lite"/>
    </source>
</evidence>
<dbReference type="OrthoDB" id="3176965at2"/>
<feature type="compositionally biased region" description="Basic and acidic residues" evidence="1">
    <location>
        <begin position="227"/>
        <end position="236"/>
    </location>
</feature>
<dbReference type="PANTHER" id="PTHR33375:SF1">
    <property type="entry name" value="CHROMOSOME-PARTITIONING PROTEIN PARB-RELATED"/>
    <property type="match status" value="1"/>
</dbReference>
<dbReference type="InParanoid" id="A0A3N1HTX9"/>
<dbReference type="Pfam" id="PF13384">
    <property type="entry name" value="HTH_23"/>
    <property type="match status" value="1"/>
</dbReference>
<dbReference type="Gene3D" id="1.10.10.2830">
    <property type="match status" value="1"/>
</dbReference>
<dbReference type="SMART" id="SM00470">
    <property type="entry name" value="ParB"/>
    <property type="match status" value="1"/>
</dbReference>
<name>A0A3N1HTX9_9ACTN</name>
<feature type="region of interest" description="Disordered" evidence="1">
    <location>
        <begin position="159"/>
        <end position="187"/>
    </location>
</feature>
<dbReference type="InterPro" id="IPR050336">
    <property type="entry name" value="Chromosome_partition/occlusion"/>
</dbReference>
<proteinExistence type="predicted"/>
<dbReference type="InterPro" id="IPR036086">
    <property type="entry name" value="ParB/Sulfiredoxin_sf"/>
</dbReference>
<dbReference type="GO" id="GO:0045881">
    <property type="term" value="P:positive regulation of sporulation resulting in formation of a cellular spore"/>
    <property type="evidence" value="ECO:0007669"/>
    <property type="project" value="TreeGrafter"/>
</dbReference>
<dbReference type="GO" id="GO:0007059">
    <property type="term" value="P:chromosome segregation"/>
    <property type="evidence" value="ECO:0007669"/>
    <property type="project" value="TreeGrafter"/>
</dbReference>
<sequence>MTGERVALVRLDQVDFHPHNIRRDLGDLRALSDSLLVYGLQSPISVERWGERLRLRAGHRRVAAARMAGIPRLTAVIHPEPLPLREWLEASVQENVHRAGVDAAERAHTVRRLRELKATWPEIAAVFGVSVGTVQRYAAGEADDLAPGSAVLVDVEDQAPDGAAPAPHLSAARPAAATPKPPRPRTTVSTRLLVEVLDRWADAAPSALINELHALAETGRLPQQPTPDHDDARSTR</sequence>
<feature type="compositionally biased region" description="Low complexity" evidence="1">
    <location>
        <begin position="163"/>
        <end position="178"/>
    </location>
</feature>
<organism evidence="3 4">
    <name type="scientific">Pseudokineococcus lusitanus</name>
    <dbReference type="NCBI Taxonomy" id="763993"/>
    <lineage>
        <taxon>Bacteria</taxon>
        <taxon>Bacillati</taxon>
        <taxon>Actinomycetota</taxon>
        <taxon>Actinomycetes</taxon>
        <taxon>Kineosporiales</taxon>
        <taxon>Kineosporiaceae</taxon>
        <taxon>Pseudokineococcus</taxon>
    </lineage>
</organism>
<feature type="region of interest" description="Disordered" evidence="1">
    <location>
        <begin position="216"/>
        <end position="236"/>
    </location>
</feature>
<dbReference type="GO" id="GO:0005694">
    <property type="term" value="C:chromosome"/>
    <property type="evidence" value="ECO:0007669"/>
    <property type="project" value="TreeGrafter"/>
</dbReference>
<dbReference type="SUPFAM" id="SSF110849">
    <property type="entry name" value="ParB/Sulfiredoxin"/>
    <property type="match status" value="1"/>
</dbReference>
<dbReference type="EMBL" id="RJKN01000001">
    <property type="protein sequence ID" value="ROP45927.1"/>
    <property type="molecule type" value="Genomic_DNA"/>
</dbReference>
<dbReference type="SUPFAM" id="SSF109709">
    <property type="entry name" value="KorB DNA-binding domain-like"/>
    <property type="match status" value="1"/>
</dbReference>
<feature type="domain" description="ParB-like N-terminal" evidence="2">
    <location>
        <begin position="7"/>
        <end position="96"/>
    </location>
</feature>
<evidence type="ECO:0000313" key="4">
    <source>
        <dbReference type="Proteomes" id="UP000276232"/>
    </source>
</evidence>
<dbReference type="RefSeq" id="WP_158674177.1">
    <property type="nucleotide sequence ID" value="NZ_RJKN01000001.1"/>
</dbReference>
<dbReference type="InterPro" id="IPR003115">
    <property type="entry name" value="ParB_N"/>
</dbReference>
<evidence type="ECO:0000259" key="2">
    <source>
        <dbReference type="SMART" id="SM00470"/>
    </source>
</evidence>
<evidence type="ECO:0000313" key="3">
    <source>
        <dbReference type="EMBL" id="ROP45927.1"/>
    </source>
</evidence>
<dbReference type="AlphaFoldDB" id="A0A3N1HTX9"/>
<keyword evidence="4" id="KW-1185">Reference proteome</keyword>
<gene>
    <name evidence="3" type="ORF">EDC03_0542</name>
</gene>
<dbReference type="Gene3D" id="3.90.1530.30">
    <property type="match status" value="1"/>
</dbReference>
<dbReference type="Proteomes" id="UP000276232">
    <property type="component" value="Unassembled WGS sequence"/>
</dbReference>
<reference evidence="3 4" key="1">
    <citation type="journal article" date="2015" name="Stand. Genomic Sci.">
        <title>Genomic Encyclopedia of Bacterial and Archaeal Type Strains, Phase III: the genomes of soil and plant-associated and newly described type strains.</title>
        <authorList>
            <person name="Whitman W.B."/>
            <person name="Woyke T."/>
            <person name="Klenk H.P."/>
            <person name="Zhou Y."/>
            <person name="Lilburn T.G."/>
            <person name="Beck B.J."/>
            <person name="De Vos P."/>
            <person name="Vandamme P."/>
            <person name="Eisen J.A."/>
            <person name="Garrity G."/>
            <person name="Hugenholtz P."/>
            <person name="Kyrpides N.C."/>
        </authorList>
    </citation>
    <scope>NUCLEOTIDE SEQUENCE [LARGE SCALE GENOMIC DNA]</scope>
    <source>
        <strain evidence="3 4">CECT 7306</strain>
    </source>
</reference>
<dbReference type="Pfam" id="PF02195">
    <property type="entry name" value="ParB_N"/>
    <property type="match status" value="1"/>
</dbReference>
<dbReference type="PANTHER" id="PTHR33375">
    <property type="entry name" value="CHROMOSOME-PARTITIONING PROTEIN PARB-RELATED"/>
    <property type="match status" value="1"/>
</dbReference>
<accession>A0A3N1HTX9</accession>